<evidence type="ECO:0000313" key="2">
    <source>
        <dbReference type="Proteomes" id="UP000001343"/>
    </source>
</evidence>
<name>A0AA87MPJ0_9LEPT</name>
<reference evidence="1 2" key="1">
    <citation type="journal article" date="2014" name="Int. J. Syst. Evol. Microbiol.">
        <title>Leptospira mayottensis sp. nov., a pathogenic species of the genus Leptospira isolated from humans.</title>
        <authorList>
            <person name="Bourhy P."/>
            <person name="Collet L."/>
            <person name="Brisse S."/>
            <person name="Picardeau M."/>
        </authorList>
    </citation>
    <scope>NUCLEOTIDE SEQUENCE [LARGE SCALE GENOMIC DNA]</scope>
    <source>
        <strain evidence="1 2">200901122</strain>
    </source>
</reference>
<dbReference type="EMBL" id="AKWM02000021">
    <property type="protein sequence ID" value="EKS01315.1"/>
    <property type="molecule type" value="Genomic_DNA"/>
</dbReference>
<dbReference type="AlphaFoldDB" id="A0AA87MPJ0"/>
<accession>A0AA87MPJ0</accession>
<dbReference type="Proteomes" id="UP000001343">
    <property type="component" value="Unassembled WGS sequence"/>
</dbReference>
<evidence type="ECO:0000313" key="1">
    <source>
        <dbReference type="EMBL" id="EKS01315.1"/>
    </source>
</evidence>
<organism evidence="1 2">
    <name type="scientific">Leptospira mayottensis 200901122</name>
    <dbReference type="NCBI Taxonomy" id="1193010"/>
    <lineage>
        <taxon>Bacteria</taxon>
        <taxon>Pseudomonadati</taxon>
        <taxon>Spirochaetota</taxon>
        <taxon>Spirochaetia</taxon>
        <taxon>Leptospirales</taxon>
        <taxon>Leptospiraceae</taxon>
        <taxon>Leptospira</taxon>
    </lineage>
</organism>
<proteinExistence type="predicted"/>
<gene>
    <name evidence="1" type="ORF">LEP1GSC125_0589</name>
</gene>
<sequence>MVKNEKEFSKVENPTISEFVRKIAICYSSHILKINLQSSNSNFLQKNKSWISYDPAYVKLKS</sequence>
<protein>
    <submittedName>
        <fullName evidence="1">Uncharacterized protein</fullName>
    </submittedName>
</protein>
<comment type="caution">
    <text evidence="1">The sequence shown here is derived from an EMBL/GenBank/DDBJ whole genome shotgun (WGS) entry which is preliminary data.</text>
</comment>